<dbReference type="GO" id="GO:0006865">
    <property type="term" value="P:amino acid transport"/>
    <property type="evidence" value="ECO:0007669"/>
    <property type="project" value="UniProtKB-KW"/>
</dbReference>
<evidence type="ECO:0000256" key="2">
    <source>
        <dbReference type="ARBA" id="ARBA00010072"/>
    </source>
</evidence>
<sequence length="236" mass="25269">MFQELNADHLSLIWRGAVVTVQICLLSVLFGGIGGTVIGLMSTGPVKLLRWIAAIYVALIRGIPVLLIIFFVYFGLPLLNPGSSLPEYWAAVIALSVFAAAYIAELVRGSIQAVPRGQFEAAQALGMSYAQQMRWVVVPQAARIIIPPGVGFLVVLIKDSSLVAVIGLVELTRAGNVVSSLTADPILTYLIVGLFYFVICFALSTAARWYEQRLGVHAAPPEITDALALTTGAKSQ</sequence>
<keyword evidence="4" id="KW-1003">Cell membrane</keyword>
<dbReference type="PROSITE" id="PS50928">
    <property type="entry name" value="ABC_TM1"/>
    <property type="match status" value="1"/>
</dbReference>
<keyword evidence="12" id="KW-1185">Reference proteome</keyword>
<dbReference type="GO" id="GO:0043190">
    <property type="term" value="C:ATP-binding cassette (ABC) transporter complex"/>
    <property type="evidence" value="ECO:0007669"/>
    <property type="project" value="InterPro"/>
</dbReference>
<keyword evidence="3 9" id="KW-0813">Transport</keyword>
<dbReference type="EMBL" id="AP022596">
    <property type="protein sequence ID" value="BBY62730.1"/>
    <property type="molecule type" value="Genomic_DNA"/>
</dbReference>
<evidence type="ECO:0000259" key="10">
    <source>
        <dbReference type="PROSITE" id="PS50928"/>
    </source>
</evidence>
<evidence type="ECO:0000256" key="1">
    <source>
        <dbReference type="ARBA" id="ARBA00004651"/>
    </source>
</evidence>
<comment type="similarity">
    <text evidence="2">Belongs to the binding-protein-dependent transport system permease family. HisMQ subfamily.</text>
</comment>
<keyword evidence="5 9" id="KW-0812">Transmembrane</keyword>
<evidence type="ECO:0000256" key="6">
    <source>
        <dbReference type="ARBA" id="ARBA00022970"/>
    </source>
</evidence>
<protein>
    <submittedName>
        <fullName evidence="11">Glutamine ABC transporter permease</fullName>
    </submittedName>
</protein>
<dbReference type="NCBIfam" id="TIGR01726">
    <property type="entry name" value="HEQRo_perm_3TM"/>
    <property type="match status" value="1"/>
</dbReference>
<dbReference type="RefSeq" id="WP_163746496.1">
    <property type="nucleotide sequence ID" value="NZ_AP022596.1"/>
</dbReference>
<dbReference type="InterPro" id="IPR010065">
    <property type="entry name" value="AA_ABC_transptr_permease_3TM"/>
</dbReference>
<proteinExistence type="inferred from homology"/>
<feature type="transmembrane region" description="Helical" evidence="9">
    <location>
        <begin position="186"/>
        <end position="207"/>
    </location>
</feature>
<dbReference type="InterPro" id="IPR035906">
    <property type="entry name" value="MetI-like_sf"/>
</dbReference>
<dbReference type="InterPro" id="IPR000515">
    <property type="entry name" value="MetI-like"/>
</dbReference>
<evidence type="ECO:0000256" key="9">
    <source>
        <dbReference type="RuleBase" id="RU363032"/>
    </source>
</evidence>
<dbReference type="SUPFAM" id="SSF161098">
    <property type="entry name" value="MetI-like"/>
    <property type="match status" value="1"/>
</dbReference>
<accession>A0A7I7T1B4</accession>
<evidence type="ECO:0000256" key="8">
    <source>
        <dbReference type="ARBA" id="ARBA00023136"/>
    </source>
</evidence>
<evidence type="ECO:0000256" key="7">
    <source>
        <dbReference type="ARBA" id="ARBA00022989"/>
    </source>
</evidence>
<dbReference type="PANTHER" id="PTHR30614">
    <property type="entry name" value="MEMBRANE COMPONENT OF AMINO ACID ABC TRANSPORTER"/>
    <property type="match status" value="1"/>
</dbReference>
<evidence type="ECO:0000313" key="12">
    <source>
        <dbReference type="Proteomes" id="UP000467148"/>
    </source>
</evidence>
<keyword evidence="8 9" id="KW-0472">Membrane</keyword>
<feature type="transmembrane region" description="Helical" evidence="9">
    <location>
        <begin position="144"/>
        <end position="166"/>
    </location>
</feature>
<dbReference type="AlphaFoldDB" id="A0A7I7T1B4"/>
<evidence type="ECO:0000313" key="11">
    <source>
        <dbReference type="EMBL" id="BBY62730.1"/>
    </source>
</evidence>
<dbReference type="GO" id="GO:0022857">
    <property type="term" value="F:transmembrane transporter activity"/>
    <property type="evidence" value="ECO:0007669"/>
    <property type="project" value="InterPro"/>
</dbReference>
<dbReference type="Pfam" id="PF00528">
    <property type="entry name" value="BPD_transp_1"/>
    <property type="match status" value="1"/>
</dbReference>
<feature type="transmembrane region" description="Helical" evidence="9">
    <location>
        <begin position="12"/>
        <end position="41"/>
    </location>
</feature>
<dbReference type="CDD" id="cd06261">
    <property type="entry name" value="TM_PBP2"/>
    <property type="match status" value="1"/>
</dbReference>
<dbReference type="Gene3D" id="1.10.3720.10">
    <property type="entry name" value="MetI-like"/>
    <property type="match status" value="1"/>
</dbReference>
<comment type="subcellular location">
    <subcellularLocation>
        <location evidence="1 9">Cell membrane</location>
        <topology evidence="1 9">Multi-pass membrane protein</topology>
    </subcellularLocation>
</comment>
<reference evidence="11 12" key="1">
    <citation type="journal article" date="2019" name="Emerg. Microbes Infect.">
        <title>Comprehensive subspecies identification of 175 nontuberculous mycobacteria species based on 7547 genomic profiles.</title>
        <authorList>
            <person name="Matsumoto Y."/>
            <person name="Kinjo T."/>
            <person name="Motooka D."/>
            <person name="Nabeya D."/>
            <person name="Jung N."/>
            <person name="Uechi K."/>
            <person name="Horii T."/>
            <person name="Iida T."/>
            <person name="Fujita J."/>
            <person name="Nakamura S."/>
        </authorList>
    </citation>
    <scope>NUCLEOTIDE SEQUENCE [LARGE SCALE GENOMIC DNA]</scope>
    <source>
        <strain evidence="11 12">JCM 30396</strain>
    </source>
</reference>
<name>A0A7I7T1B4_9MYCO</name>
<evidence type="ECO:0000256" key="4">
    <source>
        <dbReference type="ARBA" id="ARBA00022475"/>
    </source>
</evidence>
<feature type="transmembrane region" description="Helical" evidence="9">
    <location>
        <begin position="88"/>
        <end position="107"/>
    </location>
</feature>
<evidence type="ECO:0000256" key="3">
    <source>
        <dbReference type="ARBA" id="ARBA00022448"/>
    </source>
</evidence>
<keyword evidence="7 9" id="KW-1133">Transmembrane helix</keyword>
<dbReference type="Proteomes" id="UP000467148">
    <property type="component" value="Chromosome"/>
</dbReference>
<dbReference type="KEGG" id="mhev:MHEL_09730"/>
<feature type="transmembrane region" description="Helical" evidence="9">
    <location>
        <begin position="53"/>
        <end position="76"/>
    </location>
</feature>
<dbReference type="InterPro" id="IPR043429">
    <property type="entry name" value="ArtM/GltK/GlnP/TcyL/YhdX-like"/>
</dbReference>
<gene>
    <name evidence="11" type="ORF">MHEL_09730</name>
</gene>
<feature type="domain" description="ABC transmembrane type-1" evidence="10">
    <location>
        <begin position="17"/>
        <end position="207"/>
    </location>
</feature>
<keyword evidence="6" id="KW-0029">Amino-acid transport</keyword>
<dbReference type="PANTHER" id="PTHR30614:SF20">
    <property type="entry name" value="GLUTAMINE TRANSPORT SYSTEM PERMEASE PROTEIN GLNP"/>
    <property type="match status" value="1"/>
</dbReference>
<organism evidence="11 12">
    <name type="scientific">Mycolicibacterium helvum</name>
    <dbReference type="NCBI Taxonomy" id="1534349"/>
    <lineage>
        <taxon>Bacteria</taxon>
        <taxon>Bacillati</taxon>
        <taxon>Actinomycetota</taxon>
        <taxon>Actinomycetes</taxon>
        <taxon>Mycobacteriales</taxon>
        <taxon>Mycobacteriaceae</taxon>
        <taxon>Mycolicibacterium</taxon>
    </lineage>
</organism>
<evidence type="ECO:0000256" key="5">
    <source>
        <dbReference type="ARBA" id="ARBA00022692"/>
    </source>
</evidence>